<dbReference type="Proteomes" id="UP000177370">
    <property type="component" value="Unassembled WGS sequence"/>
</dbReference>
<reference evidence="1 2" key="1">
    <citation type="journal article" date="2016" name="Nat. Commun.">
        <title>Thousands of microbial genomes shed light on interconnected biogeochemical processes in an aquifer system.</title>
        <authorList>
            <person name="Anantharaman K."/>
            <person name="Brown C.T."/>
            <person name="Hug L.A."/>
            <person name="Sharon I."/>
            <person name="Castelle C.J."/>
            <person name="Probst A.J."/>
            <person name="Thomas B.C."/>
            <person name="Singh A."/>
            <person name="Wilkins M.J."/>
            <person name="Karaoz U."/>
            <person name="Brodie E.L."/>
            <person name="Williams K.H."/>
            <person name="Hubbard S.S."/>
            <person name="Banfield J.F."/>
        </authorList>
    </citation>
    <scope>NUCLEOTIDE SEQUENCE [LARGE SCALE GENOMIC DNA]</scope>
</reference>
<dbReference type="InterPro" id="IPR043731">
    <property type="entry name" value="DUF5674"/>
</dbReference>
<dbReference type="Pfam" id="PF18924">
    <property type="entry name" value="DUF5674"/>
    <property type="match status" value="1"/>
</dbReference>
<comment type="caution">
    <text evidence="1">The sequence shown here is derived from an EMBL/GenBank/DDBJ whole genome shotgun (WGS) entry which is preliminary data.</text>
</comment>
<sequence>MKIVKSKMSEEELREIAKDFYSTMVKGVVDVENETLALGGEYHMDANAVLLENGSVQRNIWGFNWYFDKPKEEQLEYVSLINIRPMQGNRMMEVQDSILRDKMKKIILKYLS</sequence>
<dbReference type="EMBL" id="MFTP01000019">
    <property type="protein sequence ID" value="OGI65440.1"/>
    <property type="molecule type" value="Genomic_DNA"/>
</dbReference>
<accession>A0A1F6V6W1</accession>
<dbReference type="AlphaFoldDB" id="A0A1F6V6W1"/>
<evidence type="ECO:0000313" key="2">
    <source>
        <dbReference type="Proteomes" id="UP000177370"/>
    </source>
</evidence>
<evidence type="ECO:0000313" key="1">
    <source>
        <dbReference type="EMBL" id="OGI65440.1"/>
    </source>
</evidence>
<gene>
    <name evidence="1" type="ORF">A2647_02880</name>
</gene>
<protein>
    <submittedName>
        <fullName evidence="1">Uncharacterized protein</fullName>
    </submittedName>
</protein>
<name>A0A1F6V6W1_9BACT</name>
<proteinExistence type="predicted"/>
<organism evidence="1 2">
    <name type="scientific">Candidatus Nomurabacteria bacterium RIFCSPHIGHO2_01_FULL_40_24b</name>
    <dbReference type="NCBI Taxonomy" id="1801739"/>
    <lineage>
        <taxon>Bacteria</taxon>
        <taxon>Candidatus Nomuraibacteriota</taxon>
    </lineage>
</organism>